<dbReference type="Pfam" id="PF14892">
    <property type="entry name" value="PIRC1_2"/>
    <property type="match status" value="1"/>
</dbReference>
<keyword evidence="4" id="KW-0206">Cytoskeleton</keyword>
<dbReference type="InterPro" id="IPR026507">
    <property type="entry name" value="PIRC1/2"/>
</dbReference>
<accession>A0A8W8M1H1</accession>
<evidence type="ECO:0000313" key="9">
    <source>
        <dbReference type="Proteomes" id="UP000005408"/>
    </source>
</evidence>
<keyword evidence="9" id="KW-1185">Reference proteome</keyword>
<evidence type="ECO:0000256" key="5">
    <source>
        <dbReference type="ARBA" id="ARBA00023273"/>
    </source>
</evidence>
<name>A0A8W8M1H1_MAGGI</name>
<evidence type="ECO:0000313" key="8">
    <source>
        <dbReference type="EnsemblMetazoa" id="G31131.3:cds"/>
    </source>
</evidence>
<evidence type="ECO:0000256" key="3">
    <source>
        <dbReference type="ARBA" id="ARBA00022490"/>
    </source>
</evidence>
<sequence length="103" mass="11543">MAEQSQQQMGPGGVPVGAKTSEFYRTENVPNRFENPEWFQGYGGKTQHPMYRTSASDYGAKAPSVHTMPTTFHARSQKFSMHLGQCGMYRNHSLNTGLDQSRV</sequence>
<evidence type="ECO:0000256" key="7">
    <source>
        <dbReference type="SAM" id="MobiDB-lite"/>
    </source>
</evidence>
<keyword evidence="5" id="KW-0966">Cell projection</keyword>
<dbReference type="PANTHER" id="PTHR20899">
    <property type="entry name" value="PIERCE HOMOLOG"/>
    <property type="match status" value="1"/>
</dbReference>
<dbReference type="EnsemblMetazoa" id="G31131.3">
    <property type="protein sequence ID" value="G31131.3:cds"/>
    <property type="gene ID" value="G31131"/>
</dbReference>
<dbReference type="OMA" id="MFRNNTF"/>
<dbReference type="EnsemblMetazoa" id="G31131.2">
    <property type="protein sequence ID" value="G31131.2:cds"/>
    <property type="gene ID" value="G31131"/>
</dbReference>
<keyword evidence="3" id="KW-0963">Cytoplasm</keyword>
<protein>
    <submittedName>
        <fullName evidence="8">Uncharacterized protein</fullName>
    </submittedName>
</protein>
<dbReference type="Proteomes" id="UP000005408">
    <property type="component" value="Unassembled WGS sequence"/>
</dbReference>
<evidence type="ECO:0000256" key="4">
    <source>
        <dbReference type="ARBA" id="ARBA00023212"/>
    </source>
</evidence>
<proteinExistence type="inferred from homology"/>
<organism evidence="8 9">
    <name type="scientific">Magallana gigas</name>
    <name type="common">Pacific oyster</name>
    <name type="synonym">Crassostrea gigas</name>
    <dbReference type="NCBI Taxonomy" id="29159"/>
    <lineage>
        <taxon>Eukaryota</taxon>
        <taxon>Metazoa</taxon>
        <taxon>Spiralia</taxon>
        <taxon>Lophotrochozoa</taxon>
        <taxon>Mollusca</taxon>
        <taxon>Bivalvia</taxon>
        <taxon>Autobranchia</taxon>
        <taxon>Pteriomorphia</taxon>
        <taxon>Ostreida</taxon>
        <taxon>Ostreoidea</taxon>
        <taxon>Ostreidae</taxon>
        <taxon>Magallana</taxon>
    </lineage>
</organism>
<feature type="region of interest" description="Disordered" evidence="7">
    <location>
        <begin position="1"/>
        <end position="20"/>
    </location>
</feature>
<evidence type="ECO:0000256" key="6">
    <source>
        <dbReference type="ARBA" id="ARBA00038014"/>
    </source>
</evidence>
<dbReference type="AlphaFoldDB" id="A0A8W8M1H1"/>
<dbReference type="PANTHER" id="PTHR20899:SF1">
    <property type="entry name" value="PIERCER OF MICROTUBULE WALL 1 PROTEIN"/>
    <property type="match status" value="1"/>
</dbReference>
<dbReference type="GO" id="GO:0035082">
    <property type="term" value="P:axoneme assembly"/>
    <property type="evidence" value="ECO:0007669"/>
    <property type="project" value="InterPro"/>
</dbReference>
<evidence type="ECO:0000256" key="2">
    <source>
        <dbReference type="ARBA" id="ARBA00004245"/>
    </source>
</evidence>
<dbReference type="OrthoDB" id="546383at2759"/>
<evidence type="ECO:0000256" key="1">
    <source>
        <dbReference type="ARBA" id="ARBA00004138"/>
    </source>
</evidence>
<dbReference type="GO" id="GO:0005879">
    <property type="term" value="C:axonemal microtubule"/>
    <property type="evidence" value="ECO:0007669"/>
    <property type="project" value="InterPro"/>
</dbReference>
<comment type="subcellular location">
    <subcellularLocation>
        <location evidence="1">Cell projection</location>
        <location evidence="1">Cilium</location>
    </subcellularLocation>
    <subcellularLocation>
        <location evidence="2">Cytoplasm</location>
        <location evidence="2">Cytoskeleton</location>
    </subcellularLocation>
</comment>
<comment type="similarity">
    <text evidence="6">Belongs to the PIERCE1 family.</text>
</comment>
<reference evidence="8" key="1">
    <citation type="submission" date="2022-08" db="UniProtKB">
        <authorList>
            <consortium name="EnsemblMetazoa"/>
        </authorList>
    </citation>
    <scope>IDENTIFICATION</scope>
    <source>
        <strain evidence="8">05x7-T-G4-1.051#20</strain>
    </source>
</reference>